<dbReference type="EMBL" id="JAOPHQ010004565">
    <property type="protein sequence ID" value="KAK0138873.1"/>
    <property type="molecule type" value="Genomic_DNA"/>
</dbReference>
<reference evidence="1" key="1">
    <citation type="journal article" date="2023" name="Front. Mar. Sci.">
        <title>A new Merluccius polli reference genome to investigate the effects of global change in West African waters.</title>
        <authorList>
            <person name="Mateo J.L."/>
            <person name="Blanco-Fernandez C."/>
            <person name="Garcia-Vazquez E."/>
            <person name="Machado-Schiaffino G."/>
        </authorList>
    </citation>
    <scope>NUCLEOTIDE SEQUENCE</scope>
    <source>
        <strain evidence="1">C29</strain>
        <tissue evidence="1">Fin</tissue>
    </source>
</reference>
<evidence type="ECO:0000313" key="2">
    <source>
        <dbReference type="Proteomes" id="UP001174136"/>
    </source>
</evidence>
<proteinExistence type="predicted"/>
<evidence type="ECO:0000313" key="1">
    <source>
        <dbReference type="EMBL" id="KAK0138873.1"/>
    </source>
</evidence>
<comment type="caution">
    <text evidence="1">The sequence shown here is derived from an EMBL/GenBank/DDBJ whole genome shotgun (WGS) entry which is preliminary data.</text>
</comment>
<protein>
    <submittedName>
        <fullName evidence="1">Uncharacterized protein</fullName>
    </submittedName>
</protein>
<dbReference type="Proteomes" id="UP001174136">
    <property type="component" value="Unassembled WGS sequence"/>
</dbReference>
<name>A0AA47NVU4_MERPO</name>
<accession>A0AA47NVU4</accession>
<sequence length="122" mass="14087">MSSQKVIEHITPILRQLHWLPVKQRIHFKILLTTYKALNNLAPSYLTDLLHRPTHPHRTRSTAANTLTPITRTKYRTIGDRAFAIAAPTLWNTIPLAIRNSDSLPSFKNHLKTHLFNITYNT</sequence>
<dbReference type="AlphaFoldDB" id="A0AA47NVU4"/>
<keyword evidence="2" id="KW-1185">Reference proteome</keyword>
<gene>
    <name evidence="1" type="ORF">N1851_024575</name>
</gene>
<organism evidence="1 2">
    <name type="scientific">Merluccius polli</name>
    <name type="common">Benguela hake</name>
    <name type="synonym">Merluccius cadenati</name>
    <dbReference type="NCBI Taxonomy" id="89951"/>
    <lineage>
        <taxon>Eukaryota</taxon>
        <taxon>Metazoa</taxon>
        <taxon>Chordata</taxon>
        <taxon>Craniata</taxon>
        <taxon>Vertebrata</taxon>
        <taxon>Euteleostomi</taxon>
        <taxon>Actinopterygii</taxon>
        <taxon>Neopterygii</taxon>
        <taxon>Teleostei</taxon>
        <taxon>Neoteleostei</taxon>
        <taxon>Acanthomorphata</taxon>
        <taxon>Zeiogadaria</taxon>
        <taxon>Gadariae</taxon>
        <taxon>Gadiformes</taxon>
        <taxon>Gadoidei</taxon>
        <taxon>Merlucciidae</taxon>
        <taxon>Merluccius</taxon>
    </lineage>
</organism>